<protein>
    <submittedName>
        <fullName evidence="1">Uncharacterized protein</fullName>
    </submittedName>
</protein>
<dbReference type="EMBL" id="BPVZ01000129">
    <property type="protein sequence ID" value="GKV38606.1"/>
    <property type="molecule type" value="Genomic_DNA"/>
</dbReference>
<gene>
    <name evidence="1" type="ORF">SLEP1_g46496</name>
</gene>
<dbReference type="GO" id="GO:0019888">
    <property type="term" value="F:protein phosphatase regulator activity"/>
    <property type="evidence" value="ECO:0007669"/>
    <property type="project" value="InterPro"/>
</dbReference>
<reference evidence="1 2" key="1">
    <citation type="journal article" date="2021" name="Commun. Biol.">
        <title>The genome of Shorea leprosula (Dipterocarpaceae) highlights the ecological relevance of drought in aseasonal tropical rainforests.</title>
        <authorList>
            <person name="Ng K.K.S."/>
            <person name="Kobayashi M.J."/>
            <person name="Fawcett J.A."/>
            <person name="Hatakeyama M."/>
            <person name="Paape T."/>
            <person name="Ng C.H."/>
            <person name="Ang C.C."/>
            <person name="Tnah L.H."/>
            <person name="Lee C.T."/>
            <person name="Nishiyama T."/>
            <person name="Sese J."/>
            <person name="O'Brien M.J."/>
            <person name="Copetti D."/>
            <person name="Mohd Noor M.I."/>
            <person name="Ong R.C."/>
            <person name="Putra M."/>
            <person name="Sireger I.Z."/>
            <person name="Indrioko S."/>
            <person name="Kosugi Y."/>
            <person name="Izuno A."/>
            <person name="Isagi Y."/>
            <person name="Lee S.L."/>
            <person name="Shimizu K.K."/>
        </authorList>
    </citation>
    <scope>NUCLEOTIDE SEQUENCE [LARGE SCALE GENOMIC DNA]</scope>
    <source>
        <strain evidence="1">214</strain>
    </source>
</reference>
<evidence type="ECO:0000313" key="2">
    <source>
        <dbReference type="Proteomes" id="UP001054252"/>
    </source>
</evidence>
<sequence>MEDDMLPRITDVPSKKRHEFLMRKLRLCSVVFDLSVLVAYRRSNKSLTEFKQSGGPYEELTKTMVRAGDKNDTLEELMDYVPTLESLPEDAVSEVKNMVRANIFRAFPSPTAHVPEKEKETDNKLYGPGDKRPLVEGAWVHLLYVYEFLQRIVDAGLLRDDHIEESFVENLFNITMNADDSREACFVANLLPSFWENFPQKRPMIWTTVRRNLSRFVSSRHRHIPSAVTDLLRFASERIRELPLPLKDGHKLFIQQILIPLHKTHAYPDYSLTLNVSMLDFLNKDCELANMMFEGILSGDPIPPTSELCLLDELKSLMNSARLEKITKSNAQLLFKRIAKGLTGSDVDVAKIALDILSWDRFIEFAKLHKNVSLPVIIPALQNAGKHCIGDESVQVLAAEVRNRFYNVERYADRQVEGTSSDNKRRRI</sequence>
<proteinExistence type="predicted"/>
<dbReference type="Gene3D" id="1.25.10.10">
    <property type="entry name" value="Leucine-rich Repeat Variant"/>
    <property type="match status" value="1"/>
</dbReference>
<dbReference type="InterPro" id="IPR002554">
    <property type="entry name" value="PP2A_B56"/>
</dbReference>
<name>A0AAV5LPF6_9ROSI</name>
<comment type="caution">
    <text evidence="1">The sequence shown here is derived from an EMBL/GenBank/DDBJ whole genome shotgun (WGS) entry which is preliminary data.</text>
</comment>
<dbReference type="GO" id="GO:0007165">
    <property type="term" value="P:signal transduction"/>
    <property type="evidence" value="ECO:0007669"/>
    <property type="project" value="InterPro"/>
</dbReference>
<dbReference type="SUPFAM" id="SSF48371">
    <property type="entry name" value="ARM repeat"/>
    <property type="match status" value="1"/>
</dbReference>
<dbReference type="PANTHER" id="PTHR10257">
    <property type="entry name" value="SERINE/THREONINE PROTEIN PHOSPHATASE 2A PP2A REGULATORY SUBUNIT B"/>
    <property type="match status" value="1"/>
</dbReference>
<dbReference type="InterPro" id="IPR011989">
    <property type="entry name" value="ARM-like"/>
</dbReference>
<dbReference type="Pfam" id="PF01603">
    <property type="entry name" value="B56"/>
    <property type="match status" value="1"/>
</dbReference>
<dbReference type="AlphaFoldDB" id="A0AAV5LPF6"/>
<organism evidence="1 2">
    <name type="scientific">Rubroshorea leprosula</name>
    <dbReference type="NCBI Taxonomy" id="152421"/>
    <lineage>
        <taxon>Eukaryota</taxon>
        <taxon>Viridiplantae</taxon>
        <taxon>Streptophyta</taxon>
        <taxon>Embryophyta</taxon>
        <taxon>Tracheophyta</taxon>
        <taxon>Spermatophyta</taxon>
        <taxon>Magnoliopsida</taxon>
        <taxon>eudicotyledons</taxon>
        <taxon>Gunneridae</taxon>
        <taxon>Pentapetalae</taxon>
        <taxon>rosids</taxon>
        <taxon>malvids</taxon>
        <taxon>Malvales</taxon>
        <taxon>Dipterocarpaceae</taxon>
        <taxon>Rubroshorea</taxon>
    </lineage>
</organism>
<dbReference type="InterPro" id="IPR016024">
    <property type="entry name" value="ARM-type_fold"/>
</dbReference>
<keyword evidence="2" id="KW-1185">Reference proteome</keyword>
<evidence type="ECO:0000313" key="1">
    <source>
        <dbReference type="EMBL" id="GKV38606.1"/>
    </source>
</evidence>
<accession>A0AAV5LPF6</accession>
<dbReference type="PANTHER" id="PTHR10257:SF3">
    <property type="entry name" value="SERINE_THREONINE-PROTEIN PHOSPHATASE 2A 56 KDA REGULATORY SUBUNIT GAMMA ISOFORM"/>
    <property type="match status" value="1"/>
</dbReference>
<dbReference type="Proteomes" id="UP001054252">
    <property type="component" value="Unassembled WGS sequence"/>
</dbReference>
<dbReference type="GO" id="GO:0000159">
    <property type="term" value="C:protein phosphatase type 2A complex"/>
    <property type="evidence" value="ECO:0007669"/>
    <property type="project" value="InterPro"/>
</dbReference>